<dbReference type="Proteomes" id="UP000193380">
    <property type="component" value="Unassembled WGS sequence"/>
</dbReference>
<dbReference type="STRING" id="8022.A0A060ZBK8"/>
<feature type="non-terminal residue" evidence="2">
    <location>
        <position position="1"/>
    </location>
</feature>
<protein>
    <submittedName>
        <fullName evidence="2">Uncharacterized protein</fullName>
    </submittedName>
</protein>
<feature type="region of interest" description="Disordered" evidence="1">
    <location>
        <begin position="115"/>
        <end position="148"/>
    </location>
</feature>
<dbReference type="AlphaFoldDB" id="A0A060ZBK8"/>
<gene>
    <name evidence="2" type="ORF">GSONMT00039948001</name>
</gene>
<evidence type="ECO:0000256" key="1">
    <source>
        <dbReference type="SAM" id="MobiDB-lite"/>
    </source>
</evidence>
<reference evidence="2" key="1">
    <citation type="journal article" date="2014" name="Nat. Commun.">
        <title>The rainbow trout genome provides novel insights into evolution after whole-genome duplication in vertebrates.</title>
        <authorList>
            <person name="Berthelot C."/>
            <person name="Brunet F."/>
            <person name="Chalopin D."/>
            <person name="Juanchich A."/>
            <person name="Bernard M."/>
            <person name="Noel B."/>
            <person name="Bento P."/>
            <person name="Da Silva C."/>
            <person name="Labadie K."/>
            <person name="Alberti A."/>
            <person name="Aury J.M."/>
            <person name="Louis A."/>
            <person name="Dehais P."/>
            <person name="Bardou P."/>
            <person name="Montfort J."/>
            <person name="Klopp C."/>
            <person name="Cabau C."/>
            <person name="Gaspin C."/>
            <person name="Thorgaard G.H."/>
            <person name="Boussaha M."/>
            <person name="Quillet E."/>
            <person name="Guyomard R."/>
            <person name="Galiana D."/>
            <person name="Bobe J."/>
            <person name="Volff J.N."/>
            <person name="Genet C."/>
            <person name="Wincker P."/>
            <person name="Jaillon O."/>
            <person name="Roest Crollius H."/>
            <person name="Guiguen Y."/>
        </authorList>
    </citation>
    <scope>NUCLEOTIDE SEQUENCE [LARGE SCALE GENOMIC DNA]</scope>
</reference>
<sequence>LLSSAPVTLIDLPGEPGQWSVSGPFPTRLPLLSLINTLQCCTGAENTERNCALILFGGLFRTQEETEDVQTSDSKSKKKANKLKEGWSKFLDKMRLKNAKREKMKKREQALVVMAMSIQGRPSNETEGSSREGSIRNQQDSDNEDSDLESYWNSVQEDMMEFNLSYELWRVGHWAVSVPCVERENEELCFTVHLEERDNPENLHWNVRKTQTDIIHFRNLWQVREL</sequence>
<evidence type="ECO:0000313" key="2">
    <source>
        <dbReference type="EMBL" id="CDQ98655.1"/>
    </source>
</evidence>
<reference evidence="2" key="2">
    <citation type="submission" date="2014-03" db="EMBL/GenBank/DDBJ databases">
        <authorList>
            <person name="Genoscope - CEA"/>
        </authorList>
    </citation>
    <scope>NUCLEOTIDE SEQUENCE</scope>
</reference>
<dbReference type="EMBL" id="FR939097">
    <property type="protein sequence ID" value="CDQ98655.1"/>
    <property type="molecule type" value="Genomic_DNA"/>
</dbReference>
<organism evidence="2 3">
    <name type="scientific">Oncorhynchus mykiss</name>
    <name type="common">Rainbow trout</name>
    <name type="synonym">Salmo gairdneri</name>
    <dbReference type="NCBI Taxonomy" id="8022"/>
    <lineage>
        <taxon>Eukaryota</taxon>
        <taxon>Metazoa</taxon>
        <taxon>Chordata</taxon>
        <taxon>Craniata</taxon>
        <taxon>Vertebrata</taxon>
        <taxon>Euteleostomi</taxon>
        <taxon>Actinopterygii</taxon>
        <taxon>Neopterygii</taxon>
        <taxon>Teleostei</taxon>
        <taxon>Protacanthopterygii</taxon>
        <taxon>Salmoniformes</taxon>
        <taxon>Salmonidae</taxon>
        <taxon>Salmoninae</taxon>
        <taxon>Oncorhynchus</taxon>
    </lineage>
</organism>
<evidence type="ECO:0000313" key="3">
    <source>
        <dbReference type="Proteomes" id="UP000193380"/>
    </source>
</evidence>
<dbReference type="PaxDb" id="8022-A0A060ZBK8"/>
<accession>A0A060ZBK8</accession>
<proteinExistence type="predicted"/>
<name>A0A060ZBK8_ONCMY</name>